<dbReference type="PANTHER" id="PTHR11552:SF147">
    <property type="entry name" value="CHOLINE DEHYDROGENASE, MITOCHONDRIAL"/>
    <property type="match status" value="1"/>
</dbReference>
<evidence type="ECO:0000256" key="1">
    <source>
        <dbReference type="ARBA" id="ARBA00001974"/>
    </source>
</evidence>
<keyword evidence="4" id="KW-0274">FAD</keyword>
<dbReference type="Gene3D" id="3.50.50.60">
    <property type="entry name" value="FAD/NAD(P)-binding domain"/>
    <property type="match status" value="1"/>
</dbReference>
<sequence>MAASPSHYESLLAASLSRYESLLAATLSHYETLLVASLSHYETLLVASLYHYETLLAAALSHYETLLAASLSYYETLCFYDHQGSIRNGQRCSTAKGYLVPAENRTNLDIVGGAYTKKVLFDGKRAVGVQFDYQNDEYEVRVRREVIMSAGTTNTAQLLMLSGIGPKKHLEKFDIPVIADLPVGDNFQDHCGFPMPFVFDAKPLKEKLNDTDNIMKYINNRTGPLASPELVSAMAFLDGQVVSPEDFPDHELYFLEISKEIAKEQVGLKPLVYKGIFFPYEDDPIFVCVSHLLHPKSRGTVRLQSTDPYDPPLIDPNYFEDPADVAAIVKGMQTCRKIGLSKPMKKVGVRPFATIFPEFTNIFPDFLLDEYFTFVTRSVVVTLSHQVGTAKMGDPKDPTTVVDPQLRKNCTGADCVPPVRRRPNAVEYRESEPMVADLCSDSGELGLSGKSYRFNISVTEPFYALKEKLYWCRLRLTFSSRIIREEKIKRNRIPGIRTNGG</sequence>
<dbReference type="InterPro" id="IPR007867">
    <property type="entry name" value="GMC_OxRtase_C"/>
</dbReference>
<organism evidence="7 8">
    <name type="scientific">Araneus ventricosus</name>
    <name type="common">Orbweaver spider</name>
    <name type="synonym">Epeira ventricosa</name>
    <dbReference type="NCBI Taxonomy" id="182803"/>
    <lineage>
        <taxon>Eukaryota</taxon>
        <taxon>Metazoa</taxon>
        <taxon>Ecdysozoa</taxon>
        <taxon>Arthropoda</taxon>
        <taxon>Chelicerata</taxon>
        <taxon>Arachnida</taxon>
        <taxon>Araneae</taxon>
        <taxon>Araneomorphae</taxon>
        <taxon>Entelegynae</taxon>
        <taxon>Araneoidea</taxon>
        <taxon>Araneidae</taxon>
        <taxon>Araneus</taxon>
    </lineage>
</organism>
<reference evidence="7 8" key="1">
    <citation type="journal article" date="2019" name="Sci. Rep.">
        <title>Orb-weaving spider Araneus ventricosus genome elucidates the spidroin gene catalogue.</title>
        <authorList>
            <person name="Kono N."/>
            <person name="Nakamura H."/>
            <person name="Ohtoshi R."/>
            <person name="Moran D.A.P."/>
            <person name="Shinohara A."/>
            <person name="Yoshida Y."/>
            <person name="Fujiwara M."/>
            <person name="Mori M."/>
            <person name="Tomita M."/>
            <person name="Arakawa K."/>
        </authorList>
    </citation>
    <scope>NUCLEOTIDE SEQUENCE [LARGE SCALE GENOMIC DNA]</scope>
</reference>
<comment type="cofactor">
    <cofactor evidence="1">
        <name>FAD</name>
        <dbReference type="ChEBI" id="CHEBI:57692"/>
    </cofactor>
</comment>
<gene>
    <name evidence="7" type="primary">SDH_0</name>
    <name evidence="7" type="ORF">AVEN_154337_1</name>
</gene>
<comment type="similarity">
    <text evidence="2">Belongs to the GMC oxidoreductase family.</text>
</comment>
<evidence type="ECO:0000256" key="4">
    <source>
        <dbReference type="ARBA" id="ARBA00022827"/>
    </source>
</evidence>
<dbReference type="GO" id="GO:0050660">
    <property type="term" value="F:flavin adenine dinucleotide binding"/>
    <property type="evidence" value="ECO:0007669"/>
    <property type="project" value="InterPro"/>
</dbReference>
<evidence type="ECO:0000256" key="2">
    <source>
        <dbReference type="ARBA" id="ARBA00010790"/>
    </source>
</evidence>
<dbReference type="GO" id="GO:0016614">
    <property type="term" value="F:oxidoreductase activity, acting on CH-OH group of donors"/>
    <property type="evidence" value="ECO:0007669"/>
    <property type="project" value="InterPro"/>
</dbReference>
<keyword evidence="8" id="KW-1185">Reference proteome</keyword>
<dbReference type="Pfam" id="PF05199">
    <property type="entry name" value="GMC_oxred_C"/>
    <property type="match status" value="1"/>
</dbReference>
<evidence type="ECO:0000256" key="3">
    <source>
        <dbReference type="ARBA" id="ARBA00022630"/>
    </source>
</evidence>
<keyword evidence="3" id="KW-0285">Flavoprotein</keyword>
<evidence type="ECO:0000259" key="5">
    <source>
        <dbReference type="Pfam" id="PF00732"/>
    </source>
</evidence>
<dbReference type="SUPFAM" id="SSF51905">
    <property type="entry name" value="FAD/NAD(P)-binding domain"/>
    <property type="match status" value="1"/>
</dbReference>
<feature type="domain" description="Glucose-methanol-choline oxidoreductase C-terminal" evidence="6">
    <location>
        <begin position="295"/>
        <end position="407"/>
    </location>
</feature>
<dbReference type="AlphaFoldDB" id="A0A4Y2M425"/>
<name>A0A4Y2M425_ARAVE</name>
<dbReference type="EMBL" id="BGPR01006783">
    <property type="protein sequence ID" value="GBN21815.1"/>
    <property type="molecule type" value="Genomic_DNA"/>
</dbReference>
<dbReference type="OrthoDB" id="269227at2759"/>
<protein>
    <submittedName>
        <fullName evidence="7">L-sorbose 1-dehydrogenase</fullName>
    </submittedName>
</protein>
<comment type="caution">
    <text evidence="7">The sequence shown here is derived from an EMBL/GenBank/DDBJ whole genome shotgun (WGS) entry which is preliminary data.</text>
</comment>
<dbReference type="InterPro" id="IPR000172">
    <property type="entry name" value="GMC_OxRdtase_N"/>
</dbReference>
<dbReference type="Pfam" id="PF00732">
    <property type="entry name" value="GMC_oxred_N"/>
    <property type="match status" value="1"/>
</dbReference>
<evidence type="ECO:0000313" key="7">
    <source>
        <dbReference type="EMBL" id="GBN21815.1"/>
    </source>
</evidence>
<dbReference type="PANTHER" id="PTHR11552">
    <property type="entry name" value="GLUCOSE-METHANOL-CHOLINE GMC OXIDOREDUCTASE"/>
    <property type="match status" value="1"/>
</dbReference>
<dbReference type="SUPFAM" id="SSF54373">
    <property type="entry name" value="FAD-linked reductases, C-terminal domain"/>
    <property type="match status" value="1"/>
</dbReference>
<evidence type="ECO:0000259" key="6">
    <source>
        <dbReference type="Pfam" id="PF05199"/>
    </source>
</evidence>
<dbReference type="Gene3D" id="3.30.410.40">
    <property type="match status" value="1"/>
</dbReference>
<dbReference type="InterPro" id="IPR012132">
    <property type="entry name" value="GMC_OxRdtase"/>
</dbReference>
<dbReference type="Proteomes" id="UP000499080">
    <property type="component" value="Unassembled WGS sequence"/>
</dbReference>
<accession>A0A4Y2M425</accession>
<dbReference type="InterPro" id="IPR036188">
    <property type="entry name" value="FAD/NAD-bd_sf"/>
</dbReference>
<feature type="domain" description="Glucose-methanol-choline oxidoreductase N-terminal" evidence="5">
    <location>
        <begin position="74"/>
        <end position="191"/>
    </location>
</feature>
<proteinExistence type="inferred from homology"/>
<evidence type="ECO:0000313" key="8">
    <source>
        <dbReference type="Proteomes" id="UP000499080"/>
    </source>
</evidence>